<reference evidence="1" key="2">
    <citation type="journal article" date="2020" name="Nat. Commun.">
        <title>Large-scale genome sequencing of mycorrhizal fungi provides insights into the early evolution of symbiotic traits.</title>
        <authorList>
            <person name="Miyauchi S."/>
            <person name="Kiss E."/>
            <person name="Kuo A."/>
            <person name="Drula E."/>
            <person name="Kohler A."/>
            <person name="Sanchez-Garcia M."/>
            <person name="Morin E."/>
            <person name="Andreopoulos B."/>
            <person name="Barry K.W."/>
            <person name="Bonito G."/>
            <person name="Buee M."/>
            <person name="Carver A."/>
            <person name="Chen C."/>
            <person name="Cichocki N."/>
            <person name="Clum A."/>
            <person name="Culley D."/>
            <person name="Crous P.W."/>
            <person name="Fauchery L."/>
            <person name="Girlanda M."/>
            <person name="Hayes R.D."/>
            <person name="Keri Z."/>
            <person name="LaButti K."/>
            <person name="Lipzen A."/>
            <person name="Lombard V."/>
            <person name="Magnuson J."/>
            <person name="Maillard F."/>
            <person name="Murat C."/>
            <person name="Nolan M."/>
            <person name="Ohm R.A."/>
            <person name="Pangilinan J."/>
            <person name="Pereira M.F."/>
            <person name="Perotto S."/>
            <person name="Peter M."/>
            <person name="Pfister S."/>
            <person name="Riley R."/>
            <person name="Sitrit Y."/>
            <person name="Stielow J.B."/>
            <person name="Szollosi G."/>
            <person name="Zifcakova L."/>
            <person name="Stursova M."/>
            <person name="Spatafora J.W."/>
            <person name="Tedersoo L."/>
            <person name="Vaario L.M."/>
            <person name="Yamada A."/>
            <person name="Yan M."/>
            <person name="Wang P."/>
            <person name="Xu J."/>
            <person name="Bruns T."/>
            <person name="Baldrian P."/>
            <person name="Vilgalys R."/>
            <person name="Dunand C."/>
            <person name="Henrissat B."/>
            <person name="Grigoriev I.V."/>
            <person name="Hibbett D."/>
            <person name="Nagy L.G."/>
            <person name="Martin F.M."/>
        </authorList>
    </citation>
    <scope>NUCLEOTIDE SEQUENCE</scope>
    <source>
        <strain evidence="1">P2</strain>
    </source>
</reference>
<gene>
    <name evidence="1" type="ORF">BDM02DRAFT_2318252</name>
</gene>
<keyword evidence="2" id="KW-1185">Reference proteome</keyword>
<proteinExistence type="predicted"/>
<evidence type="ECO:0000313" key="2">
    <source>
        <dbReference type="Proteomes" id="UP000886501"/>
    </source>
</evidence>
<name>A0ACB6ZF59_THEGA</name>
<dbReference type="EMBL" id="MU118016">
    <property type="protein sequence ID" value="KAF9648261.1"/>
    <property type="molecule type" value="Genomic_DNA"/>
</dbReference>
<sequence>MTQSTLSNLQDHLSLVSFQEFLGDRLVNLITVLTVEEVKINKCHHTAVCPVICNNGTFGWISYLDRGADLSPQDREEVEGWDHLQPGARPPKVLADLFEAVVGAVFLQHGSLRLDNWLRTIFGPTLGAATKDCWYSTTWTLAFYRDHQISTFSCAFHL</sequence>
<accession>A0ACB6ZF59</accession>
<reference evidence="1" key="1">
    <citation type="submission" date="2019-10" db="EMBL/GenBank/DDBJ databases">
        <authorList>
            <consortium name="DOE Joint Genome Institute"/>
            <person name="Kuo A."/>
            <person name="Miyauchi S."/>
            <person name="Kiss E."/>
            <person name="Drula E."/>
            <person name="Kohler A."/>
            <person name="Sanchez-Garcia M."/>
            <person name="Andreopoulos B."/>
            <person name="Barry K.W."/>
            <person name="Bonito G."/>
            <person name="Buee M."/>
            <person name="Carver A."/>
            <person name="Chen C."/>
            <person name="Cichocki N."/>
            <person name="Clum A."/>
            <person name="Culley D."/>
            <person name="Crous P.W."/>
            <person name="Fauchery L."/>
            <person name="Girlanda M."/>
            <person name="Hayes R."/>
            <person name="Keri Z."/>
            <person name="Labutti K."/>
            <person name="Lipzen A."/>
            <person name="Lombard V."/>
            <person name="Magnuson J."/>
            <person name="Maillard F."/>
            <person name="Morin E."/>
            <person name="Murat C."/>
            <person name="Nolan M."/>
            <person name="Ohm R."/>
            <person name="Pangilinan J."/>
            <person name="Pereira M."/>
            <person name="Perotto S."/>
            <person name="Peter M."/>
            <person name="Riley R."/>
            <person name="Sitrit Y."/>
            <person name="Stielow B."/>
            <person name="Szollosi G."/>
            <person name="Zifcakova L."/>
            <person name="Stursova M."/>
            <person name="Spatafora J.W."/>
            <person name="Tedersoo L."/>
            <person name="Vaario L.-M."/>
            <person name="Yamada A."/>
            <person name="Yan M."/>
            <person name="Wang P."/>
            <person name="Xu J."/>
            <person name="Bruns T."/>
            <person name="Baldrian P."/>
            <person name="Vilgalys R."/>
            <person name="Henrissat B."/>
            <person name="Grigoriev I.V."/>
            <person name="Hibbett D."/>
            <person name="Nagy L.G."/>
            <person name="Martin F.M."/>
        </authorList>
    </citation>
    <scope>NUCLEOTIDE SEQUENCE</scope>
    <source>
        <strain evidence="1">P2</strain>
    </source>
</reference>
<comment type="caution">
    <text evidence="1">The sequence shown here is derived from an EMBL/GenBank/DDBJ whole genome shotgun (WGS) entry which is preliminary data.</text>
</comment>
<organism evidence="1 2">
    <name type="scientific">Thelephora ganbajun</name>
    <name type="common">Ganba fungus</name>
    <dbReference type="NCBI Taxonomy" id="370292"/>
    <lineage>
        <taxon>Eukaryota</taxon>
        <taxon>Fungi</taxon>
        <taxon>Dikarya</taxon>
        <taxon>Basidiomycota</taxon>
        <taxon>Agaricomycotina</taxon>
        <taxon>Agaricomycetes</taxon>
        <taxon>Thelephorales</taxon>
        <taxon>Thelephoraceae</taxon>
        <taxon>Thelephora</taxon>
    </lineage>
</organism>
<protein>
    <submittedName>
        <fullName evidence="1">Uncharacterized protein</fullName>
    </submittedName>
</protein>
<dbReference type="Proteomes" id="UP000886501">
    <property type="component" value="Unassembled WGS sequence"/>
</dbReference>
<evidence type="ECO:0000313" key="1">
    <source>
        <dbReference type="EMBL" id="KAF9648261.1"/>
    </source>
</evidence>